<accession>A0A1G1YJX1</accession>
<gene>
    <name evidence="2" type="ORF">A3A02_04010</name>
</gene>
<dbReference type="EMBL" id="MHIM01000031">
    <property type="protein sequence ID" value="OGY51767.1"/>
    <property type="molecule type" value="Genomic_DNA"/>
</dbReference>
<organism evidence="2 3">
    <name type="scientific">Candidatus Buchananbacteria bacterium RIFCSPLOWO2_01_FULL_39_33</name>
    <dbReference type="NCBI Taxonomy" id="1797543"/>
    <lineage>
        <taxon>Bacteria</taxon>
        <taxon>Candidatus Buchananiibacteriota</taxon>
    </lineage>
</organism>
<dbReference type="InterPro" id="IPR007060">
    <property type="entry name" value="FtsL/DivIC"/>
</dbReference>
<dbReference type="Proteomes" id="UP000177376">
    <property type="component" value="Unassembled WGS sequence"/>
</dbReference>
<protein>
    <recommendedName>
        <fullName evidence="4">Cell division protein FtsL</fullName>
    </recommendedName>
</protein>
<feature type="coiled-coil region" evidence="1">
    <location>
        <begin position="41"/>
        <end position="71"/>
    </location>
</feature>
<sequence>MIGKYKKIISRYFSKSRIVSTVCLILIFFFSVNLTKEIVNRHQIDRKIRQYEEQTAKLEKENKEISVLIDAWQNGRQLEKEARLKLGLKKPGENVVLISRNNGQAGEEKIINPEAEVLGGIILPENTKNIPNYKKWWIFFFKR</sequence>
<evidence type="ECO:0008006" key="4">
    <source>
        <dbReference type="Google" id="ProtNLM"/>
    </source>
</evidence>
<evidence type="ECO:0000313" key="2">
    <source>
        <dbReference type="EMBL" id="OGY51767.1"/>
    </source>
</evidence>
<dbReference type="Pfam" id="PF04977">
    <property type="entry name" value="DivIC"/>
    <property type="match status" value="1"/>
</dbReference>
<evidence type="ECO:0000256" key="1">
    <source>
        <dbReference type="SAM" id="Coils"/>
    </source>
</evidence>
<comment type="caution">
    <text evidence="2">The sequence shown here is derived from an EMBL/GenBank/DDBJ whole genome shotgun (WGS) entry which is preliminary data.</text>
</comment>
<proteinExistence type="predicted"/>
<reference evidence="2 3" key="1">
    <citation type="journal article" date="2016" name="Nat. Commun.">
        <title>Thousands of microbial genomes shed light on interconnected biogeochemical processes in an aquifer system.</title>
        <authorList>
            <person name="Anantharaman K."/>
            <person name="Brown C.T."/>
            <person name="Hug L.A."/>
            <person name="Sharon I."/>
            <person name="Castelle C.J."/>
            <person name="Probst A.J."/>
            <person name="Thomas B.C."/>
            <person name="Singh A."/>
            <person name="Wilkins M.J."/>
            <person name="Karaoz U."/>
            <person name="Brodie E.L."/>
            <person name="Williams K.H."/>
            <person name="Hubbard S.S."/>
            <person name="Banfield J.F."/>
        </authorList>
    </citation>
    <scope>NUCLEOTIDE SEQUENCE [LARGE SCALE GENOMIC DNA]</scope>
</reference>
<name>A0A1G1YJX1_9BACT</name>
<evidence type="ECO:0000313" key="3">
    <source>
        <dbReference type="Proteomes" id="UP000177376"/>
    </source>
</evidence>
<keyword evidence="1" id="KW-0175">Coiled coil</keyword>
<dbReference type="AlphaFoldDB" id="A0A1G1YJX1"/>